<dbReference type="STRING" id="682795.AciX8_3297"/>
<evidence type="ECO:0000256" key="1">
    <source>
        <dbReference type="SAM" id="MobiDB-lite"/>
    </source>
</evidence>
<protein>
    <recommendedName>
        <fullName evidence="2">DUF4007 domain-containing protein</fullName>
    </recommendedName>
</protein>
<dbReference type="Pfam" id="PF13182">
    <property type="entry name" value="DUF4007"/>
    <property type="match status" value="1"/>
</dbReference>
<evidence type="ECO:0000313" key="4">
    <source>
        <dbReference type="Proteomes" id="UP000007113"/>
    </source>
</evidence>
<dbReference type="InterPro" id="IPR025248">
    <property type="entry name" value="DUF4007"/>
</dbReference>
<organism evidence="3 4">
    <name type="scientific">Granulicella mallensis (strain ATCC BAA-1857 / DSM 23137 / MP5ACTX8)</name>
    <dbReference type="NCBI Taxonomy" id="682795"/>
    <lineage>
        <taxon>Bacteria</taxon>
        <taxon>Pseudomonadati</taxon>
        <taxon>Acidobacteriota</taxon>
        <taxon>Terriglobia</taxon>
        <taxon>Terriglobales</taxon>
        <taxon>Acidobacteriaceae</taxon>
        <taxon>Granulicella</taxon>
    </lineage>
</organism>
<feature type="region of interest" description="Disordered" evidence="1">
    <location>
        <begin position="1"/>
        <end position="22"/>
    </location>
</feature>
<gene>
    <name evidence="3" type="ordered locus">AciX8_3297</name>
</gene>
<keyword evidence="4" id="KW-1185">Reference proteome</keyword>
<dbReference type="HOGENOM" id="CLU_060482_1_0_0"/>
<dbReference type="EMBL" id="CP003130">
    <property type="protein sequence ID" value="AEU37595.1"/>
    <property type="molecule type" value="Genomic_DNA"/>
</dbReference>
<dbReference type="eggNOG" id="ENOG502ZB1P">
    <property type="taxonomic scope" value="Bacteria"/>
</dbReference>
<dbReference type="AlphaFoldDB" id="G8NUQ5"/>
<evidence type="ECO:0000313" key="3">
    <source>
        <dbReference type="EMBL" id="AEU37595.1"/>
    </source>
</evidence>
<accession>G8NUQ5</accession>
<dbReference type="Proteomes" id="UP000007113">
    <property type="component" value="Chromosome"/>
</dbReference>
<dbReference type="OrthoDB" id="747541at2"/>
<feature type="domain" description="DUF4007" evidence="2">
    <location>
        <begin position="26"/>
        <end position="310"/>
    </location>
</feature>
<dbReference type="KEGG" id="gma:AciX8_3297"/>
<proteinExistence type="predicted"/>
<evidence type="ECO:0000259" key="2">
    <source>
        <dbReference type="Pfam" id="PF13182"/>
    </source>
</evidence>
<reference evidence="3 4" key="1">
    <citation type="submission" date="2011-11" db="EMBL/GenBank/DDBJ databases">
        <title>Complete sequence of Granulicella mallensis MP5ACTX8.</title>
        <authorList>
            <consortium name="US DOE Joint Genome Institute"/>
            <person name="Lucas S."/>
            <person name="Copeland A."/>
            <person name="Lapidus A."/>
            <person name="Cheng J.-F."/>
            <person name="Goodwin L."/>
            <person name="Pitluck S."/>
            <person name="Peters L."/>
            <person name="Lu M."/>
            <person name="Detter J.C."/>
            <person name="Han C."/>
            <person name="Tapia R."/>
            <person name="Land M."/>
            <person name="Hauser L."/>
            <person name="Kyrpides N."/>
            <person name="Ivanova N."/>
            <person name="Mikhailova N."/>
            <person name="Pagani I."/>
            <person name="Rawat S."/>
            <person name="Mannisto M."/>
            <person name="Haggblom M."/>
            <person name="Woyke T."/>
        </authorList>
    </citation>
    <scope>NUCLEOTIDE SEQUENCE [LARGE SCALE GENOMIC DNA]</scope>
    <source>
        <strain evidence="4">ATCC BAA-1857 / DSM 23137 / MP5ACTX8</strain>
    </source>
</reference>
<name>G8NUQ5_GRAMM</name>
<dbReference type="RefSeq" id="WP_014266469.1">
    <property type="nucleotide sequence ID" value="NC_016631.1"/>
</dbReference>
<sequence length="329" mass="37388">MKKVIPSASSTGASEREDRTRPAYRYSGHETFPFRYSWLPKAVVELTSNAALFSDDERAMVRLGVGKNMVKAIRFWVQAAGIAAPDQKGLTITDFGRELLSESEGHDPYLEDIQTLWLIHWKIASNATEPLFAWEFLLNRWQRSDIIRSEVLATFKQEAARMEKELSEVTLAQHFDTFLHTYIPTRSAKGDVREENLDSPLVELDLIRKIGEKRSGDGGRLESVYAFNRDAKTSISPELFIYCIEDYWRTRAASEETLSIRDITVKTGSVGQLFKLPEADIRERLLTIKEDSKGLFDYKESAALSQLIRVGPSHTRLLASVYEGEPVYA</sequence>